<dbReference type="EMBL" id="JAKOGI010000610">
    <property type="protein sequence ID" value="KAJ8432372.1"/>
    <property type="molecule type" value="Genomic_DNA"/>
</dbReference>
<dbReference type="Proteomes" id="UP001153076">
    <property type="component" value="Unassembled WGS sequence"/>
</dbReference>
<accession>A0A9Q1Q809</accession>
<comment type="caution">
    <text evidence="2">The sequence shown here is derived from an EMBL/GenBank/DDBJ whole genome shotgun (WGS) entry which is preliminary data.</text>
</comment>
<reference evidence="2" key="1">
    <citation type="submission" date="2022-04" db="EMBL/GenBank/DDBJ databases">
        <title>Carnegiea gigantea Genome sequencing and assembly v2.</title>
        <authorList>
            <person name="Copetti D."/>
            <person name="Sanderson M.J."/>
            <person name="Burquez A."/>
            <person name="Wojciechowski M.F."/>
        </authorList>
    </citation>
    <scope>NUCLEOTIDE SEQUENCE</scope>
    <source>
        <strain evidence="2">SGP5-SGP5p</strain>
        <tissue evidence="2">Aerial part</tissue>
    </source>
</reference>
<protein>
    <submittedName>
        <fullName evidence="2">Uncharacterized protein</fullName>
    </submittedName>
</protein>
<dbReference type="AlphaFoldDB" id="A0A9Q1Q809"/>
<organism evidence="2 3">
    <name type="scientific">Carnegiea gigantea</name>
    <dbReference type="NCBI Taxonomy" id="171969"/>
    <lineage>
        <taxon>Eukaryota</taxon>
        <taxon>Viridiplantae</taxon>
        <taxon>Streptophyta</taxon>
        <taxon>Embryophyta</taxon>
        <taxon>Tracheophyta</taxon>
        <taxon>Spermatophyta</taxon>
        <taxon>Magnoliopsida</taxon>
        <taxon>eudicotyledons</taxon>
        <taxon>Gunneridae</taxon>
        <taxon>Pentapetalae</taxon>
        <taxon>Caryophyllales</taxon>
        <taxon>Cactineae</taxon>
        <taxon>Cactaceae</taxon>
        <taxon>Cactoideae</taxon>
        <taxon>Echinocereeae</taxon>
        <taxon>Carnegiea</taxon>
    </lineage>
</organism>
<evidence type="ECO:0000256" key="1">
    <source>
        <dbReference type="SAM" id="MobiDB-lite"/>
    </source>
</evidence>
<feature type="region of interest" description="Disordered" evidence="1">
    <location>
        <begin position="1"/>
        <end position="54"/>
    </location>
</feature>
<name>A0A9Q1Q809_9CARY</name>
<gene>
    <name evidence="2" type="ORF">Cgig2_021906</name>
</gene>
<proteinExistence type="predicted"/>
<keyword evidence="3" id="KW-1185">Reference proteome</keyword>
<sequence length="170" mass="19313">MTNRRPRTVNDSSGPRPCTASARATNSRQNQPRHQRRMQCTPEEPPGLKMRGHPMLKRPHLMTSAPKPQNKGHTTAECWEMRKALHKMMDKGQIGHFLKRGPRFLREEHELMRPKPSDEECSTKIVGTIAGAYAEGITRSAWKVLTAEQSSRITVPTMVFGGEERPRFTS</sequence>
<evidence type="ECO:0000313" key="2">
    <source>
        <dbReference type="EMBL" id="KAJ8432372.1"/>
    </source>
</evidence>
<evidence type="ECO:0000313" key="3">
    <source>
        <dbReference type="Proteomes" id="UP001153076"/>
    </source>
</evidence>
<dbReference type="OrthoDB" id="1752268at2759"/>